<dbReference type="OrthoDB" id="10534061at2759"/>
<proteinExistence type="predicted"/>
<feature type="region of interest" description="Disordered" evidence="1">
    <location>
        <begin position="118"/>
        <end position="143"/>
    </location>
</feature>
<sequence length="204" mass="22596">MSSVQYSIPYDMLPLLSNPSTFQTTAFKPISHKKTAATFITKVFHNATSSARRTVFTAHHKKYDLLEDDAFETFPTSPVFPTGSSSGYSSASTHGFKLKSRRQRSDTLMSATSVDSVVSDSGSSRRFGARSTSSSRSSSPERKHTVIGISTRLFPNLGTWAHSINFHILFITVSRLMLLSTDLYIRSPNGLQHLRLLSTSCYTD</sequence>
<dbReference type="EMBL" id="ML976984">
    <property type="protein sequence ID" value="KAF1959607.1"/>
    <property type="molecule type" value="Genomic_DNA"/>
</dbReference>
<gene>
    <name evidence="2" type="ORF">CC80DRAFT_532997</name>
</gene>
<evidence type="ECO:0000256" key="1">
    <source>
        <dbReference type="SAM" id="MobiDB-lite"/>
    </source>
</evidence>
<evidence type="ECO:0000313" key="2">
    <source>
        <dbReference type="EMBL" id="KAF1959607.1"/>
    </source>
</evidence>
<dbReference type="Proteomes" id="UP000800035">
    <property type="component" value="Unassembled WGS sequence"/>
</dbReference>
<name>A0A6A5UES6_9PLEO</name>
<feature type="compositionally biased region" description="Low complexity" evidence="1">
    <location>
        <begin position="118"/>
        <end position="138"/>
    </location>
</feature>
<reference evidence="2" key="1">
    <citation type="journal article" date="2020" name="Stud. Mycol.">
        <title>101 Dothideomycetes genomes: a test case for predicting lifestyles and emergence of pathogens.</title>
        <authorList>
            <person name="Haridas S."/>
            <person name="Albert R."/>
            <person name="Binder M."/>
            <person name="Bloem J."/>
            <person name="Labutti K."/>
            <person name="Salamov A."/>
            <person name="Andreopoulos B."/>
            <person name="Baker S."/>
            <person name="Barry K."/>
            <person name="Bills G."/>
            <person name="Bluhm B."/>
            <person name="Cannon C."/>
            <person name="Castanera R."/>
            <person name="Culley D."/>
            <person name="Daum C."/>
            <person name="Ezra D."/>
            <person name="Gonzalez J."/>
            <person name="Henrissat B."/>
            <person name="Kuo A."/>
            <person name="Liang C."/>
            <person name="Lipzen A."/>
            <person name="Lutzoni F."/>
            <person name="Magnuson J."/>
            <person name="Mondo S."/>
            <person name="Nolan M."/>
            <person name="Ohm R."/>
            <person name="Pangilinan J."/>
            <person name="Park H.-J."/>
            <person name="Ramirez L."/>
            <person name="Alfaro M."/>
            <person name="Sun H."/>
            <person name="Tritt A."/>
            <person name="Yoshinaga Y."/>
            <person name="Zwiers L.-H."/>
            <person name="Turgeon B."/>
            <person name="Goodwin S."/>
            <person name="Spatafora J."/>
            <person name="Crous P."/>
            <person name="Grigoriev I."/>
        </authorList>
    </citation>
    <scope>NUCLEOTIDE SEQUENCE</scope>
    <source>
        <strain evidence="2">CBS 675.92</strain>
    </source>
</reference>
<accession>A0A6A5UES6</accession>
<evidence type="ECO:0000313" key="3">
    <source>
        <dbReference type="Proteomes" id="UP000800035"/>
    </source>
</evidence>
<keyword evidence="3" id="KW-1185">Reference proteome</keyword>
<protein>
    <submittedName>
        <fullName evidence="2">Uncharacterized protein</fullName>
    </submittedName>
</protein>
<dbReference type="AlphaFoldDB" id="A0A6A5UES6"/>
<organism evidence="2 3">
    <name type="scientific">Byssothecium circinans</name>
    <dbReference type="NCBI Taxonomy" id="147558"/>
    <lineage>
        <taxon>Eukaryota</taxon>
        <taxon>Fungi</taxon>
        <taxon>Dikarya</taxon>
        <taxon>Ascomycota</taxon>
        <taxon>Pezizomycotina</taxon>
        <taxon>Dothideomycetes</taxon>
        <taxon>Pleosporomycetidae</taxon>
        <taxon>Pleosporales</taxon>
        <taxon>Massarineae</taxon>
        <taxon>Massarinaceae</taxon>
        <taxon>Byssothecium</taxon>
    </lineage>
</organism>